<evidence type="ECO:0000256" key="2">
    <source>
        <dbReference type="ARBA" id="ARBA00022771"/>
    </source>
</evidence>
<dbReference type="Proteomes" id="UP001516400">
    <property type="component" value="Unassembled WGS sequence"/>
</dbReference>
<evidence type="ECO:0000256" key="4">
    <source>
        <dbReference type="PROSITE-ProRule" id="PRU00134"/>
    </source>
</evidence>
<keyword evidence="3" id="KW-0862">Zinc</keyword>
<name>A0ABD2MM01_9CUCU</name>
<accession>A0ABD2MM01</accession>
<dbReference type="PANTHER" id="PTHR12298:SF4">
    <property type="entry name" value="PROGRAMMED CELL DEATH PROTEIN 2"/>
    <property type="match status" value="1"/>
</dbReference>
<dbReference type="PANTHER" id="PTHR12298">
    <property type="entry name" value="PCDC2 PROGRAMMED CELL DEATH PROTEIN 2 -RELATED"/>
    <property type="match status" value="1"/>
</dbReference>
<dbReference type="Pfam" id="PF04194">
    <property type="entry name" value="PDCD2_C"/>
    <property type="match status" value="1"/>
</dbReference>
<reference evidence="6 7" key="1">
    <citation type="journal article" date="2021" name="BMC Biol.">
        <title>Horizontally acquired antibacterial genes associated with adaptive radiation of ladybird beetles.</title>
        <authorList>
            <person name="Li H.S."/>
            <person name="Tang X.F."/>
            <person name="Huang Y.H."/>
            <person name="Xu Z.Y."/>
            <person name="Chen M.L."/>
            <person name="Du X.Y."/>
            <person name="Qiu B.Y."/>
            <person name="Chen P.T."/>
            <person name="Zhang W."/>
            <person name="Slipinski A."/>
            <person name="Escalona H.E."/>
            <person name="Waterhouse R.M."/>
            <person name="Zwick A."/>
            <person name="Pang H."/>
        </authorList>
    </citation>
    <scope>NUCLEOTIDE SEQUENCE [LARGE SCALE GENOMIC DNA]</scope>
    <source>
        <strain evidence="6">SYSU2018</strain>
    </source>
</reference>
<gene>
    <name evidence="6" type="ORF">HHI36_011525</name>
</gene>
<dbReference type="AlphaFoldDB" id="A0ABD2MM01"/>
<evidence type="ECO:0000313" key="7">
    <source>
        <dbReference type="Proteomes" id="UP001516400"/>
    </source>
</evidence>
<dbReference type="PROSITE" id="PS01360">
    <property type="entry name" value="ZF_MYND_1"/>
    <property type="match status" value="1"/>
</dbReference>
<evidence type="ECO:0000256" key="1">
    <source>
        <dbReference type="ARBA" id="ARBA00022723"/>
    </source>
</evidence>
<dbReference type="InterPro" id="IPR007320">
    <property type="entry name" value="PDCD2_C"/>
</dbReference>
<dbReference type="GO" id="GO:0008270">
    <property type="term" value="F:zinc ion binding"/>
    <property type="evidence" value="ECO:0007669"/>
    <property type="project" value="UniProtKB-KW"/>
</dbReference>
<dbReference type="Gene3D" id="6.10.140.2220">
    <property type="match status" value="1"/>
</dbReference>
<keyword evidence="7" id="KW-1185">Reference proteome</keyword>
<comment type="caution">
    <text evidence="6">The sequence shown here is derived from an EMBL/GenBank/DDBJ whole genome shotgun (WGS) entry which is preliminary data.</text>
</comment>
<organism evidence="6 7">
    <name type="scientific">Cryptolaemus montrouzieri</name>
    <dbReference type="NCBI Taxonomy" id="559131"/>
    <lineage>
        <taxon>Eukaryota</taxon>
        <taxon>Metazoa</taxon>
        <taxon>Ecdysozoa</taxon>
        <taxon>Arthropoda</taxon>
        <taxon>Hexapoda</taxon>
        <taxon>Insecta</taxon>
        <taxon>Pterygota</taxon>
        <taxon>Neoptera</taxon>
        <taxon>Endopterygota</taxon>
        <taxon>Coleoptera</taxon>
        <taxon>Polyphaga</taxon>
        <taxon>Cucujiformia</taxon>
        <taxon>Coccinelloidea</taxon>
        <taxon>Coccinellidae</taxon>
        <taxon>Scymninae</taxon>
        <taxon>Scymnini</taxon>
        <taxon>Cryptolaemus</taxon>
    </lineage>
</organism>
<proteinExistence type="predicted"/>
<keyword evidence="1" id="KW-0479">Metal-binding</keyword>
<evidence type="ECO:0000259" key="5">
    <source>
        <dbReference type="PROSITE" id="PS50865"/>
    </source>
</evidence>
<dbReference type="InterPro" id="IPR002893">
    <property type="entry name" value="Znf_MYND"/>
</dbReference>
<evidence type="ECO:0000256" key="3">
    <source>
        <dbReference type="ARBA" id="ARBA00022833"/>
    </source>
</evidence>
<dbReference type="Pfam" id="PF01753">
    <property type="entry name" value="zf-MYND"/>
    <property type="match status" value="1"/>
</dbReference>
<dbReference type="EMBL" id="JABFTP020000001">
    <property type="protein sequence ID" value="KAL3267396.1"/>
    <property type="molecule type" value="Genomic_DNA"/>
</dbReference>
<sequence>MNKIDLGYLEPCEKWQVESRLFPSKAGGKPAWLNLEGIPRGEDLLCSTCGENLIFLCQIYAPYEEDDNNFHRTLFIFICRNANCCIRNKSDNIRIFRSHLTRDNKFYPSDPPVEGPDPDFSLSKWSSICEACGSFGDKKCSNCKVVTYCSRKHQIIHWKENHKKTCGTKENTSGDSSILFPEFEIVIEPEVLNVKEIDEEQEKQKFIELQKQGKLGTMSDLDEEELTKHSTTSNDKMFAKFRKCVENNPEQVLRYSRGDQPLLISDDIIPENIPDCEYCGGPRQFEFQIMPQMLTFLKETQLDWGVLICYTCKFSCTDINVDYKREFVFKQDVSLSNI</sequence>
<dbReference type="PROSITE" id="PS50865">
    <property type="entry name" value="ZF_MYND_2"/>
    <property type="match status" value="1"/>
</dbReference>
<feature type="domain" description="MYND-type" evidence="5">
    <location>
        <begin position="129"/>
        <end position="166"/>
    </location>
</feature>
<dbReference type="SUPFAM" id="SSF144232">
    <property type="entry name" value="HIT/MYND zinc finger-like"/>
    <property type="match status" value="1"/>
</dbReference>
<keyword evidence="2 4" id="KW-0863">Zinc-finger</keyword>
<evidence type="ECO:0000313" key="6">
    <source>
        <dbReference type="EMBL" id="KAL3267396.1"/>
    </source>
</evidence>
<protein>
    <recommendedName>
        <fullName evidence="5">MYND-type domain-containing protein</fullName>
    </recommendedName>
</protein>